<keyword evidence="2" id="KW-0479">Metal-binding</keyword>
<dbReference type="InterPro" id="IPR011057">
    <property type="entry name" value="Mss4-like_sf"/>
</dbReference>
<protein>
    <submittedName>
        <fullName evidence="5">GFA family protein</fullName>
    </submittedName>
</protein>
<dbReference type="GO" id="GO:0016846">
    <property type="term" value="F:carbon-sulfur lyase activity"/>
    <property type="evidence" value="ECO:0007669"/>
    <property type="project" value="InterPro"/>
</dbReference>
<dbReference type="GO" id="GO:0046872">
    <property type="term" value="F:metal ion binding"/>
    <property type="evidence" value="ECO:0007669"/>
    <property type="project" value="UniProtKB-KW"/>
</dbReference>
<dbReference type="Proteomes" id="UP000249254">
    <property type="component" value="Unassembled WGS sequence"/>
</dbReference>
<evidence type="ECO:0000313" key="5">
    <source>
        <dbReference type="EMBL" id="RAK54634.1"/>
    </source>
</evidence>
<dbReference type="Pfam" id="PF04828">
    <property type="entry name" value="GFA"/>
    <property type="match status" value="1"/>
</dbReference>
<feature type="domain" description="CENP-V/GFA" evidence="4">
    <location>
        <begin position="2"/>
        <end position="114"/>
    </location>
</feature>
<dbReference type="InterPro" id="IPR006913">
    <property type="entry name" value="CENP-V/GFA"/>
</dbReference>
<accession>A0A328AMI5</accession>
<dbReference type="PROSITE" id="PS51891">
    <property type="entry name" value="CENP_V_GFA"/>
    <property type="match status" value="1"/>
</dbReference>
<dbReference type="SUPFAM" id="SSF51316">
    <property type="entry name" value="Mss4-like"/>
    <property type="match status" value="1"/>
</dbReference>
<evidence type="ECO:0000256" key="3">
    <source>
        <dbReference type="ARBA" id="ARBA00022833"/>
    </source>
</evidence>
<keyword evidence="3" id="KW-0862">Zinc</keyword>
<name>A0A328AMI5_9CAUL</name>
<dbReference type="AlphaFoldDB" id="A0A328AMI5"/>
<keyword evidence="6" id="KW-1185">Reference proteome</keyword>
<evidence type="ECO:0000313" key="6">
    <source>
        <dbReference type="Proteomes" id="UP000249254"/>
    </source>
</evidence>
<comment type="similarity">
    <text evidence="1">Belongs to the Gfa family.</text>
</comment>
<dbReference type="InterPro" id="IPR052355">
    <property type="entry name" value="CENP-V-like"/>
</dbReference>
<dbReference type="RefSeq" id="WP_111528385.1">
    <property type="nucleotide sequence ID" value="NZ_JBHRSG010000004.1"/>
</dbReference>
<comment type="caution">
    <text evidence="5">The sequence shown here is derived from an EMBL/GenBank/DDBJ whole genome shotgun (WGS) entry which is preliminary data.</text>
</comment>
<proteinExistence type="inferred from homology"/>
<dbReference type="OrthoDB" id="9805575at2"/>
<organism evidence="5 6">
    <name type="scientific">Phenylobacterium soli</name>
    <dbReference type="NCBI Taxonomy" id="2170551"/>
    <lineage>
        <taxon>Bacteria</taxon>
        <taxon>Pseudomonadati</taxon>
        <taxon>Pseudomonadota</taxon>
        <taxon>Alphaproteobacteria</taxon>
        <taxon>Caulobacterales</taxon>
        <taxon>Caulobacteraceae</taxon>
        <taxon>Phenylobacterium</taxon>
    </lineage>
</organism>
<evidence type="ECO:0000256" key="1">
    <source>
        <dbReference type="ARBA" id="ARBA00005495"/>
    </source>
</evidence>
<reference evidence="6" key="1">
    <citation type="submission" date="2018-05" db="EMBL/GenBank/DDBJ databases">
        <authorList>
            <person name="Li X."/>
        </authorList>
    </citation>
    <scope>NUCLEOTIDE SEQUENCE [LARGE SCALE GENOMIC DNA]</scope>
    <source>
        <strain evidence="6">LX32</strain>
    </source>
</reference>
<dbReference type="EMBL" id="QFYQ01000001">
    <property type="protein sequence ID" value="RAK54634.1"/>
    <property type="molecule type" value="Genomic_DNA"/>
</dbReference>
<dbReference type="Gene3D" id="2.170.150.70">
    <property type="match status" value="1"/>
</dbReference>
<dbReference type="PANTHER" id="PTHR28620">
    <property type="entry name" value="CENTROMERE PROTEIN V"/>
    <property type="match status" value="1"/>
</dbReference>
<gene>
    <name evidence="5" type="ORF">DJ017_08915</name>
</gene>
<sequence>MIEASCHCGAVRLTAKAPPAEVTECNCSICSRLGARWAYYSPAEVELPRAGATQPYVWGDRMLAFHRCRACGIVTHWQSLDGAQKRMAINARAMPGLDWNGIRVRHFDGAKTWEYLD</sequence>
<dbReference type="PANTHER" id="PTHR28620:SF1">
    <property type="entry name" value="CENP-V_GFA DOMAIN-CONTAINING PROTEIN"/>
    <property type="match status" value="1"/>
</dbReference>
<evidence type="ECO:0000259" key="4">
    <source>
        <dbReference type="PROSITE" id="PS51891"/>
    </source>
</evidence>
<evidence type="ECO:0000256" key="2">
    <source>
        <dbReference type="ARBA" id="ARBA00022723"/>
    </source>
</evidence>